<dbReference type="GO" id="GO:0003700">
    <property type="term" value="F:DNA-binding transcription factor activity"/>
    <property type="evidence" value="ECO:0007669"/>
    <property type="project" value="InterPro"/>
</dbReference>
<sequence length="155" mass="17671">MRNVKDKSAPDKDSYLFSDQIGHLLRRVYQRHTALFQQYIPDSQLTAAQFVVLCSVRDNQGSSLADIVKATVIDQATVRGVVDRLKQRELVRVDHDPHDRRKVVINLTPVGQELVRKMEPFALQITESTYGKLNPAERLALEFLLRKMIEGDAAE</sequence>
<proteinExistence type="predicted"/>
<dbReference type="InterPro" id="IPR000835">
    <property type="entry name" value="HTH_MarR-typ"/>
</dbReference>
<protein>
    <submittedName>
        <fullName evidence="2">MarR family transcriptional regulator</fullName>
    </submittedName>
</protein>
<feature type="domain" description="HTH marR-type" evidence="1">
    <location>
        <begin position="18"/>
        <end position="150"/>
    </location>
</feature>
<organism evidence="2 3">
    <name type="scientific">Alcaligenes xylosoxydans xylosoxydans</name>
    <name type="common">Achromobacter xylosoxidans</name>
    <dbReference type="NCBI Taxonomy" id="85698"/>
    <lineage>
        <taxon>Bacteria</taxon>
        <taxon>Pseudomonadati</taxon>
        <taxon>Pseudomonadota</taxon>
        <taxon>Betaproteobacteria</taxon>
        <taxon>Burkholderiales</taxon>
        <taxon>Alcaligenaceae</taxon>
        <taxon>Achromobacter</taxon>
    </lineage>
</organism>
<reference evidence="3" key="1">
    <citation type="submission" date="2015-12" db="EMBL/GenBank/DDBJ databases">
        <title>FDA dAtabase for Regulatory Grade micrObial Sequences (FDA-ARGOS): Supporting development and validation of Infectious Disease Dx tests.</title>
        <authorList>
            <person name="Case J."/>
            <person name="Tallon L."/>
            <person name="Sadzewicz L."/>
            <person name="Sengamalay N."/>
            <person name="Ott S."/>
            <person name="Godinez A."/>
            <person name="Nagaraj S."/>
            <person name="Nadendla S."/>
            <person name="Sichtig H."/>
        </authorList>
    </citation>
    <scope>NUCLEOTIDE SEQUENCE [LARGE SCALE GENOMIC DNA]</scope>
    <source>
        <strain evidence="3">FDAARGOS_147</strain>
    </source>
</reference>
<dbReference type="Pfam" id="PF01047">
    <property type="entry name" value="MarR"/>
    <property type="match status" value="1"/>
</dbReference>
<dbReference type="AlphaFoldDB" id="A0A0X8NV06"/>
<evidence type="ECO:0000259" key="1">
    <source>
        <dbReference type="PROSITE" id="PS50995"/>
    </source>
</evidence>
<dbReference type="PANTHER" id="PTHR33164">
    <property type="entry name" value="TRANSCRIPTIONAL REGULATOR, MARR FAMILY"/>
    <property type="match status" value="1"/>
</dbReference>
<dbReference type="SMART" id="SM00347">
    <property type="entry name" value="HTH_MARR"/>
    <property type="match status" value="1"/>
</dbReference>
<dbReference type="InterPro" id="IPR036388">
    <property type="entry name" value="WH-like_DNA-bd_sf"/>
</dbReference>
<dbReference type="SUPFAM" id="SSF46785">
    <property type="entry name" value="Winged helix' DNA-binding domain"/>
    <property type="match status" value="1"/>
</dbReference>
<dbReference type="PROSITE" id="PS50995">
    <property type="entry name" value="HTH_MARR_2"/>
    <property type="match status" value="1"/>
</dbReference>
<dbReference type="GO" id="GO:0006950">
    <property type="term" value="P:response to stress"/>
    <property type="evidence" value="ECO:0007669"/>
    <property type="project" value="TreeGrafter"/>
</dbReference>
<evidence type="ECO:0000313" key="3">
    <source>
        <dbReference type="Proteomes" id="UP000060602"/>
    </source>
</evidence>
<name>A0A0X8NV06_ALCXX</name>
<dbReference type="RefSeq" id="WP_006395461.1">
    <property type="nucleotide sequence ID" value="NZ_CP014060.2"/>
</dbReference>
<gene>
    <name evidence="2" type="ORF">AL504_01620</name>
</gene>
<accession>A0A0X8NV06</accession>
<evidence type="ECO:0000313" key="2">
    <source>
        <dbReference type="EMBL" id="AMG34869.1"/>
    </source>
</evidence>
<dbReference type="EMBL" id="CP014060">
    <property type="protein sequence ID" value="AMG34869.1"/>
    <property type="molecule type" value="Genomic_DNA"/>
</dbReference>
<dbReference type="InterPro" id="IPR039422">
    <property type="entry name" value="MarR/SlyA-like"/>
</dbReference>
<dbReference type="InterPro" id="IPR036390">
    <property type="entry name" value="WH_DNA-bd_sf"/>
</dbReference>
<dbReference type="Gene3D" id="1.10.10.10">
    <property type="entry name" value="Winged helix-like DNA-binding domain superfamily/Winged helix DNA-binding domain"/>
    <property type="match status" value="1"/>
</dbReference>
<dbReference type="PANTHER" id="PTHR33164:SF95">
    <property type="entry name" value="TRANSCRIPTIONAL REGULATOR"/>
    <property type="match status" value="1"/>
</dbReference>
<dbReference type="Proteomes" id="UP000060602">
    <property type="component" value="Chromosome"/>
</dbReference>